<dbReference type="AlphaFoldDB" id="A0A2N1NY99"/>
<dbReference type="EMBL" id="LLXL01000067">
    <property type="protein sequence ID" value="PKK78825.1"/>
    <property type="molecule type" value="Genomic_DNA"/>
</dbReference>
<accession>A0A2N1NY99</accession>
<gene>
    <name evidence="1" type="ORF">RhiirC2_769806</name>
</gene>
<organism evidence="1 2">
    <name type="scientific">Rhizophagus irregularis</name>
    <dbReference type="NCBI Taxonomy" id="588596"/>
    <lineage>
        <taxon>Eukaryota</taxon>
        <taxon>Fungi</taxon>
        <taxon>Fungi incertae sedis</taxon>
        <taxon>Mucoromycota</taxon>
        <taxon>Glomeromycotina</taxon>
        <taxon>Glomeromycetes</taxon>
        <taxon>Glomerales</taxon>
        <taxon>Glomeraceae</taxon>
        <taxon>Rhizophagus</taxon>
    </lineage>
</organism>
<evidence type="ECO:0000313" key="1">
    <source>
        <dbReference type="EMBL" id="PKK78825.1"/>
    </source>
</evidence>
<protein>
    <submittedName>
        <fullName evidence="1">Uncharacterized protein</fullName>
    </submittedName>
</protein>
<reference evidence="1 2" key="2">
    <citation type="submission" date="2017-10" db="EMBL/GenBank/DDBJ databases">
        <title>Extensive intraspecific genome diversity in a model arbuscular mycorrhizal fungus.</title>
        <authorList>
            <person name="Chen E.C.H."/>
            <person name="Morin E."/>
            <person name="Baudet D."/>
            <person name="Noel J."/>
            <person name="Ndikumana S."/>
            <person name="Charron P."/>
            <person name="St-Onge C."/>
            <person name="Giorgi J."/>
            <person name="Grigoriev I.V."/>
            <person name="Roux C."/>
            <person name="Martin F.M."/>
            <person name="Corradi N."/>
        </authorList>
    </citation>
    <scope>NUCLEOTIDE SEQUENCE [LARGE SCALE GENOMIC DNA]</scope>
    <source>
        <strain evidence="1 2">C2</strain>
    </source>
</reference>
<proteinExistence type="predicted"/>
<sequence>MPSSKNIELQLKVQGAQHRLHSTSWYKDVRDWQKRCICLDNLDSGIILLENFQMLYIKHTMTVGNLFLEEEKKLGIINNNVTAMYEQHSPDSLLNLP</sequence>
<dbReference type="Proteomes" id="UP000233469">
    <property type="component" value="Unassembled WGS sequence"/>
</dbReference>
<evidence type="ECO:0000313" key="2">
    <source>
        <dbReference type="Proteomes" id="UP000233469"/>
    </source>
</evidence>
<name>A0A2N1NY99_9GLOM</name>
<reference evidence="1 2" key="1">
    <citation type="submission" date="2016-04" db="EMBL/GenBank/DDBJ databases">
        <title>Genome analyses suggest a sexual origin of heterokaryosis in a supposedly ancient asexual fungus.</title>
        <authorList>
            <person name="Ropars J."/>
            <person name="Sedzielewska K."/>
            <person name="Noel J."/>
            <person name="Charron P."/>
            <person name="Farinelli L."/>
            <person name="Marton T."/>
            <person name="Kruger M."/>
            <person name="Pelin A."/>
            <person name="Brachmann A."/>
            <person name="Corradi N."/>
        </authorList>
    </citation>
    <scope>NUCLEOTIDE SEQUENCE [LARGE SCALE GENOMIC DNA]</scope>
    <source>
        <strain evidence="1 2">C2</strain>
    </source>
</reference>
<comment type="caution">
    <text evidence="1">The sequence shown here is derived from an EMBL/GenBank/DDBJ whole genome shotgun (WGS) entry which is preliminary data.</text>
</comment>